<keyword evidence="11 13" id="KW-0472">Membrane</keyword>
<dbReference type="EC" id="7.1.1.1" evidence="3"/>
<evidence type="ECO:0000256" key="13">
    <source>
        <dbReference type="SAM" id="Phobius"/>
    </source>
</evidence>
<evidence type="ECO:0000259" key="14">
    <source>
        <dbReference type="Pfam" id="PF12769"/>
    </source>
</evidence>
<evidence type="ECO:0000256" key="5">
    <source>
        <dbReference type="ARBA" id="ARBA00022519"/>
    </source>
</evidence>
<feature type="transmembrane region" description="Helical" evidence="13">
    <location>
        <begin position="65"/>
        <end position="85"/>
    </location>
</feature>
<dbReference type="GO" id="GO:0050661">
    <property type="term" value="F:NADP binding"/>
    <property type="evidence" value="ECO:0007669"/>
    <property type="project" value="TreeGrafter"/>
</dbReference>
<gene>
    <name evidence="15" type="ORF">CUJ89_03460</name>
</gene>
<comment type="function">
    <text evidence="1">The transhydrogenation between NADH and NADP is coupled to respiration and ATP hydrolysis and functions as a proton pump across the membrane.</text>
</comment>
<evidence type="ECO:0000256" key="12">
    <source>
        <dbReference type="ARBA" id="ARBA00048202"/>
    </source>
</evidence>
<dbReference type="GO" id="GO:0006740">
    <property type="term" value="P:NADPH regeneration"/>
    <property type="evidence" value="ECO:0007669"/>
    <property type="project" value="TreeGrafter"/>
</dbReference>
<evidence type="ECO:0000256" key="2">
    <source>
        <dbReference type="ARBA" id="ARBA00004429"/>
    </source>
</evidence>
<feature type="domain" description="NAD(P) transhydrogenase alpha subunit C-terminal" evidence="14">
    <location>
        <begin position="11"/>
        <end position="94"/>
    </location>
</feature>
<keyword evidence="10" id="KW-0520">NAD</keyword>
<evidence type="ECO:0000256" key="11">
    <source>
        <dbReference type="ARBA" id="ARBA00023136"/>
    </source>
</evidence>
<proteinExistence type="predicted"/>
<dbReference type="OrthoDB" id="9810841at2"/>
<dbReference type="Pfam" id="PF12769">
    <property type="entry name" value="PNTB_4TM"/>
    <property type="match status" value="1"/>
</dbReference>
<evidence type="ECO:0000256" key="1">
    <source>
        <dbReference type="ARBA" id="ARBA00003943"/>
    </source>
</evidence>
<evidence type="ECO:0000313" key="15">
    <source>
        <dbReference type="EMBL" id="AXF19665.1"/>
    </source>
</evidence>
<keyword evidence="5" id="KW-0997">Cell inner membrane</keyword>
<evidence type="ECO:0000256" key="9">
    <source>
        <dbReference type="ARBA" id="ARBA00022989"/>
    </source>
</evidence>
<evidence type="ECO:0000256" key="4">
    <source>
        <dbReference type="ARBA" id="ARBA00022475"/>
    </source>
</evidence>
<dbReference type="Proteomes" id="UP000253104">
    <property type="component" value="Chromosome mHSR5_A"/>
</dbReference>
<sequence>MEVINHTVINVIIFVLAVYVGYHVVWNVTPALHTPLMAVTNAISAIVIVGAMLAAALTVGVTGKFFGTLAVALAAVNVFGGFLVTRRMLEMFRKKEPKAAKGGAR</sequence>
<keyword evidence="7" id="KW-0521">NADP</keyword>
<organism evidence="15 16">
    <name type="scientific">Burkholderia pyrrocinia</name>
    <name type="common">Pseudomonas pyrrocinia</name>
    <dbReference type="NCBI Taxonomy" id="60550"/>
    <lineage>
        <taxon>Bacteria</taxon>
        <taxon>Pseudomonadati</taxon>
        <taxon>Pseudomonadota</taxon>
        <taxon>Betaproteobacteria</taxon>
        <taxon>Burkholderiales</taxon>
        <taxon>Burkholderiaceae</taxon>
        <taxon>Burkholderia</taxon>
        <taxon>Burkholderia cepacia complex</taxon>
    </lineage>
</organism>
<dbReference type="GeneID" id="71054294"/>
<accession>A0A2Z5MQU8</accession>
<keyword evidence="4" id="KW-1003">Cell membrane</keyword>
<feature type="transmembrane region" description="Helical" evidence="13">
    <location>
        <begin position="6"/>
        <end position="26"/>
    </location>
</feature>
<protein>
    <recommendedName>
        <fullName evidence="3">proton-translocating NAD(P)(+) transhydrogenase</fullName>
        <ecNumber evidence="3">7.1.1.1</ecNumber>
    </recommendedName>
</protein>
<evidence type="ECO:0000313" key="16">
    <source>
        <dbReference type="Proteomes" id="UP000253104"/>
    </source>
</evidence>
<evidence type="ECO:0000256" key="10">
    <source>
        <dbReference type="ARBA" id="ARBA00023027"/>
    </source>
</evidence>
<keyword evidence="9 13" id="KW-1133">Transmembrane helix</keyword>
<comment type="catalytic activity">
    <reaction evidence="12">
        <text>NAD(+) + NADPH + H(+)(in) = NADH + NADP(+) + H(+)(out)</text>
        <dbReference type="Rhea" id="RHEA:47992"/>
        <dbReference type="ChEBI" id="CHEBI:15378"/>
        <dbReference type="ChEBI" id="CHEBI:57540"/>
        <dbReference type="ChEBI" id="CHEBI:57783"/>
        <dbReference type="ChEBI" id="CHEBI:57945"/>
        <dbReference type="ChEBI" id="CHEBI:58349"/>
        <dbReference type="EC" id="7.1.1.1"/>
    </reaction>
</comment>
<dbReference type="GO" id="GO:0008750">
    <property type="term" value="F:proton-translocating NAD(P)+ transhydrogenase activity"/>
    <property type="evidence" value="ECO:0007669"/>
    <property type="project" value="UniProtKB-EC"/>
</dbReference>
<dbReference type="PANTHER" id="PTHR10160:SF19">
    <property type="entry name" value="PROTON-TRANSLOCATING NAD(P)(+) TRANSHYDROGENASE"/>
    <property type="match status" value="1"/>
</dbReference>
<keyword evidence="8" id="KW-1278">Translocase</keyword>
<dbReference type="GO" id="GO:0005886">
    <property type="term" value="C:plasma membrane"/>
    <property type="evidence" value="ECO:0007669"/>
    <property type="project" value="UniProtKB-SubCell"/>
</dbReference>
<dbReference type="EMBL" id="CP024902">
    <property type="protein sequence ID" value="AXF19665.1"/>
    <property type="molecule type" value="Genomic_DNA"/>
</dbReference>
<evidence type="ECO:0000256" key="7">
    <source>
        <dbReference type="ARBA" id="ARBA00022857"/>
    </source>
</evidence>
<evidence type="ECO:0000256" key="6">
    <source>
        <dbReference type="ARBA" id="ARBA00022692"/>
    </source>
</evidence>
<evidence type="ECO:0000256" key="3">
    <source>
        <dbReference type="ARBA" id="ARBA00012943"/>
    </source>
</evidence>
<dbReference type="InterPro" id="IPR024605">
    <property type="entry name" value="NADP_transhyd_a_C"/>
</dbReference>
<evidence type="ECO:0000256" key="8">
    <source>
        <dbReference type="ARBA" id="ARBA00022967"/>
    </source>
</evidence>
<reference evidence="15 16" key="1">
    <citation type="journal article" date="2018" name="ISME J.">
        <title>Involvement of Burkholderiaceae and sulfurous volatiles in disease-suppressive soils.</title>
        <authorList>
            <person name="Carrion V.J."/>
            <person name="Cordovez V."/>
            <person name="Tyc O."/>
            <person name="Etalo D.W."/>
            <person name="de Bruijn I."/>
            <person name="de Jager V.C."/>
            <person name="Medema M.H."/>
            <person name="Eberl L."/>
            <person name="Raaijmakers J.M."/>
        </authorList>
    </citation>
    <scope>NUCLEOTIDE SEQUENCE [LARGE SCALE GENOMIC DNA]</scope>
    <source>
        <strain evidence="16">mHSR5</strain>
    </source>
</reference>
<dbReference type="AlphaFoldDB" id="A0A2Z5MQU8"/>
<name>A0A2Z5MQU8_BURPY</name>
<keyword evidence="6 13" id="KW-0812">Transmembrane</keyword>
<dbReference type="PANTHER" id="PTHR10160">
    <property type="entry name" value="NAD(P) TRANSHYDROGENASE"/>
    <property type="match status" value="1"/>
</dbReference>
<dbReference type="RefSeq" id="WP_069746178.1">
    <property type="nucleotide sequence ID" value="NZ_CP024902.1"/>
</dbReference>
<feature type="transmembrane region" description="Helical" evidence="13">
    <location>
        <begin position="38"/>
        <end position="59"/>
    </location>
</feature>
<comment type="subcellular location">
    <subcellularLocation>
        <location evidence="2">Cell inner membrane</location>
        <topology evidence="2">Multi-pass membrane protein</topology>
    </subcellularLocation>
</comment>